<dbReference type="AlphaFoldDB" id="A0A9D1A9D9"/>
<evidence type="ECO:0000313" key="3">
    <source>
        <dbReference type="Proteomes" id="UP000824258"/>
    </source>
</evidence>
<proteinExistence type="predicted"/>
<reference evidence="2" key="1">
    <citation type="submission" date="2020-10" db="EMBL/GenBank/DDBJ databases">
        <authorList>
            <person name="Gilroy R."/>
        </authorList>
    </citation>
    <scope>NUCLEOTIDE SEQUENCE</scope>
    <source>
        <strain evidence="2">ChiHjej9B8-7071</strain>
    </source>
</reference>
<dbReference type="PROSITE" id="PS50943">
    <property type="entry name" value="HTH_CROC1"/>
    <property type="match status" value="1"/>
</dbReference>
<evidence type="ECO:0000259" key="1">
    <source>
        <dbReference type="PROSITE" id="PS50943"/>
    </source>
</evidence>
<dbReference type="InterPro" id="IPR010982">
    <property type="entry name" value="Lambda_DNA-bd_dom_sf"/>
</dbReference>
<name>A0A9D1A9D9_9FIRM</name>
<protein>
    <submittedName>
        <fullName evidence="2">Helix-turn-helix transcriptional regulator</fullName>
    </submittedName>
</protein>
<dbReference type="GO" id="GO:0003677">
    <property type="term" value="F:DNA binding"/>
    <property type="evidence" value="ECO:0007669"/>
    <property type="project" value="InterPro"/>
</dbReference>
<reference evidence="2" key="2">
    <citation type="journal article" date="2021" name="PeerJ">
        <title>Extensive microbial diversity within the chicken gut microbiome revealed by metagenomics and culture.</title>
        <authorList>
            <person name="Gilroy R."/>
            <person name="Ravi A."/>
            <person name="Getino M."/>
            <person name="Pursley I."/>
            <person name="Horton D.L."/>
            <person name="Alikhan N.F."/>
            <person name="Baker D."/>
            <person name="Gharbi K."/>
            <person name="Hall N."/>
            <person name="Watson M."/>
            <person name="Adriaenssens E.M."/>
            <person name="Foster-Nyarko E."/>
            <person name="Jarju S."/>
            <person name="Secka A."/>
            <person name="Antonio M."/>
            <person name="Oren A."/>
            <person name="Chaudhuri R.R."/>
            <person name="La Ragione R."/>
            <person name="Hildebrand F."/>
            <person name="Pallen M.J."/>
        </authorList>
    </citation>
    <scope>NUCLEOTIDE SEQUENCE</scope>
    <source>
        <strain evidence="2">ChiHjej9B8-7071</strain>
    </source>
</reference>
<gene>
    <name evidence="2" type="ORF">IAA70_08580</name>
</gene>
<sequence length="38" mass="4466">MRDIGKNIRTLRIRRGLTQDELAEALFVTRQTVSNYET</sequence>
<dbReference type="CDD" id="cd00093">
    <property type="entry name" value="HTH_XRE"/>
    <property type="match status" value="1"/>
</dbReference>
<dbReference type="Gene3D" id="1.10.260.40">
    <property type="entry name" value="lambda repressor-like DNA-binding domains"/>
    <property type="match status" value="1"/>
</dbReference>
<dbReference type="Proteomes" id="UP000824258">
    <property type="component" value="Unassembled WGS sequence"/>
</dbReference>
<comment type="caution">
    <text evidence="2">The sequence shown here is derived from an EMBL/GenBank/DDBJ whole genome shotgun (WGS) entry which is preliminary data.</text>
</comment>
<evidence type="ECO:0000313" key="2">
    <source>
        <dbReference type="EMBL" id="HIR10446.1"/>
    </source>
</evidence>
<organism evidence="2 3">
    <name type="scientific">Candidatus Avoscillospira stercoripullorum</name>
    <dbReference type="NCBI Taxonomy" id="2840709"/>
    <lineage>
        <taxon>Bacteria</taxon>
        <taxon>Bacillati</taxon>
        <taxon>Bacillota</taxon>
        <taxon>Clostridia</taxon>
        <taxon>Eubacteriales</taxon>
        <taxon>Oscillospiraceae</taxon>
        <taxon>Oscillospiraceae incertae sedis</taxon>
        <taxon>Candidatus Avoscillospira</taxon>
    </lineage>
</organism>
<dbReference type="EMBL" id="DVGD01000287">
    <property type="protein sequence ID" value="HIR10446.1"/>
    <property type="molecule type" value="Genomic_DNA"/>
</dbReference>
<dbReference type="Pfam" id="PF01381">
    <property type="entry name" value="HTH_3"/>
    <property type="match status" value="1"/>
</dbReference>
<dbReference type="InterPro" id="IPR001387">
    <property type="entry name" value="Cro/C1-type_HTH"/>
</dbReference>
<dbReference type="SUPFAM" id="SSF47413">
    <property type="entry name" value="lambda repressor-like DNA-binding domains"/>
    <property type="match status" value="1"/>
</dbReference>
<accession>A0A9D1A9D9</accession>
<feature type="domain" description="HTH cro/C1-type" evidence="1">
    <location>
        <begin position="8"/>
        <end position="38"/>
    </location>
</feature>
<feature type="non-terminal residue" evidence="2">
    <location>
        <position position="38"/>
    </location>
</feature>